<proteinExistence type="predicted"/>
<sequence length="81" mass="9584">MQIDFNHWRGDTANKRIAWDIEKSHSNDAIVITDLSAKDDDCNIKDWIIKPMRRKSKANIEEVNGFKHKNLIKYIGFKLRK</sequence>
<comment type="caution">
    <text evidence="1">The sequence shown here is derived from an EMBL/GenBank/DDBJ whole genome shotgun (WGS) entry which is preliminary data.</text>
</comment>
<dbReference type="EMBL" id="PVXO01000072">
    <property type="protein sequence ID" value="PRR76907.1"/>
    <property type="molecule type" value="Genomic_DNA"/>
</dbReference>
<evidence type="ECO:0000313" key="1">
    <source>
        <dbReference type="EMBL" id="PRR76907.1"/>
    </source>
</evidence>
<evidence type="ECO:0000313" key="2">
    <source>
        <dbReference type="Proteomes" id="UP000239706"/>
    </source>
</evidence>
<dbReference type="AlphaFoldDB" id="A0A2T0B064"/>
<protein>
    <submittedName>
        <fullName evidence="1">Uncharacterized protein</fullName>
    </submittedName>
</protein>
<dbReference type="RefSeq" id="WP_207655117.1">
    <property type="nucleotide sequence ID" value="NZ_PVXO01000072.1"/>
</dbReference>
<reference evidence="1 2" key="1">
    <citation type="submission" date="2018-03" db="EMBL/GenBank/DDBJ databases">
        <title>Genome sequence of Clostridium liquoris DSM 100320.</title>
        <authorList>
            <person name="Poehlein A."/>
            <person name="Daniel R."/>
        </authorList>
    </citation>
    <scope>NUCLEOTIDE SEQUENCE [LARGE SCALE GENOMIC DNA]</scope>
    <source>
        <strain evidence="1 2">DSM 100320</strain>
    </source>
</reference>
<keyword evidence="2" id="KW-1185">Reference proteome</keyword>
<accession>A0A2T0B064</accession>
<name>A0A2T0B064_9CLOT</name>
<organism evidence="1 2">
    <name type="scientific">Clostridium liquoris</name>
    <dbReference type="NCBI Taxonomy" id="1289519"/>
    <lineage>
        <taxon>Bacteria</taxon>
        <taxon>Bacillati</taxon>
        <taxon>Bacillota</taxon>
        <taxon>Clostridia</taxon>
        <taxon>Eubacteriales</taxon>
        <taxon>Clostridiaceae</taxon>
        <taxon>Clostridium</taxon>
    </lineage>
</organism>
<dbReference type="Proteomes" id="UP000239706">
    <property type="component" value="Unassembled WGS sequence"/>
</dbReference>
<gene>
    <name evidence="1" type="ORF">CLLI_26990</name>
</gene>